<proteinExistence type="inferred from homology"/>
<dbReference type="AlphaFoldDB" id="A0A0G9GT55"/>
<dbReference type="InterPro" id="IPR005583">
    <property type="entry name" value="YaaA"/>
</dbReference>
<comment type="similarity">
    <text evidence="1">Belongs to the UPF0246 family.</text>
</comment>
<dbReference type="Pfam" id="PF03883">
    <property type="entry name" value="H2O2_YaaD"/>
    <property type="match status" value="1"/>
</dbReference>
<dbReference type="NCBIfam" id="NF002543">
    <property type="entry name" value="PRK02101.1-4"/>
    <property type="match status" value="1"/>
</dbReference>
<dbReference type="GO" id="GO:0005829">
    <property type="term" value="C:cytosol"/>
    <property type="evidence" value="ECO:0007669"/>
    <property type="project" value="TreeGrafter"/>
</dbReference>
<dbReference type="PANTHER" id="PTHR30283">
    <property type="entry name" value="PEROXIDE STRESS RESPONSE PROTEIN YAAA"/>
    <property type="match status" value="1"/>
</dbReference>
<dbReference type="RefSeq" id="WP_003641700.1">
    <property type="nucleotide sequence ID" value="NZ_AP028145.1"/>
</dbReference>
<accession>A0A0G9GT55</accession>
<dbReference type="PANTHER" id="PTHR30283:SF4">
    <property type="entry name" value="PEROXIDE STRESS RESISTANCE PROTEIN YAAA"/>
    <property type="match status" value="1"/>
</dbReference>
<reference evidence="2 3" key="1">
    <citation type="submission" date="2016-08" db="EMBL/GenBank/DDBJ databases">
        <title>Genome sequencing of Lactobacillus plantarum JSA22, isolated from fermented soybean paste.</title>
        <authorList>
            <person name="Choi H.S."/>
        </authorList>
    </citation>
    <scope>NUCLEOTIDE SEQUENCE [LARGE SCALE GENOMIC DNA]</scope>
    <source>
        <strain evidence="2 3">JSA22</strain>
    </source>
</reference>
<organism evidence="2 3">
    <name type="scientific">Lactiplantibacillus plantarum</name>
    <name type="common">Lactobacillus plantarum</name>
    <dbReference type="NCBI Taxonomy" id="1590"/>
    <lineage>
        <taxon>Bacteria</taxon>
        <taxon>Bacillati</taxon>
        <taxon>Bacillota</taxon>
        <taxon>Bacilli</taxon>
        <taxon>Lactobacillales</taxon>
        <taxon>Lactobacillaceae</taxon>
        <taxon>Lactiplantibacillus</taxon>
    </lineage>
</organism>
<sequence>MKIIIAPAKKMIIDQDAFPALTEPIYLDQTQQLLAQLQHLTYPEAKTLWHCSDKLAQPNYDWLQKIDLTRNLTPAILSYSGIQYRYMAPDVFTQPALDYIQANLRILSGFYGILRPFDGIVPYRLEMQARLAVGQAKNLYAFWGDRLYQALTPRPEPIINLASQEYAKTIAPYLAPHQSMIDIVFASLIDGKLKTKATLAKMARGAMVRFLAEHQIDDVTAIRTFDHPDYQFDEKRSTANRFVFIYQH</sequence>
<comment type="caution">
    <text evidence="2">The sequence shown here is derived from an EMBL/GenBank/DDBJ whole genome shotgun (WGS) entry which is preliminary data.</text>
</comment>
<protein>
    <recommendedName>
        <fullName evidence="1">UPF0246 protein LPJSA22_00100</fullName>
    </recommendedName>
</protein>
<dbReference type="GO" id="GO:0033194">
    <property type="term" value="P:response to hydroperoxide"/>
    <property type="evidence" value="ECO:0007669"/>
    <property type="project" value="TreeGrafter"/>
</dbReference>
<evidence type="ECO:0000256" key="1">
    <source>
        <dbReference type="HAMAP-Rule" id="MF_00652"/>
    </source>
</evidence>
<dbReference type="EMBL" id="MCOL01000001">
    <property type="protein sequence ID" value="ODO60167.1"/>
    <property type="molecule type" value="Genomic_DNA"/>
</dbReference>
<evidence type="ECO:0000313" key="3">
    <source>
        <dbReference type="Proteomes" id="UP000094892"/>
    </source>
</evidence>
<dbReference type="HAMAP" id="MF_00652">
    <property type="entry name" value="UPF0246"/>
    <property type="match status" value="1"/>
</dbReference>
<dbReference type="Proteomes" id="UP000094892">
    <property type="component" value="Unassembled WGS sequence"/>
</dbReference>
<evidence type="ECO:0000313" key="2">
    <source>
        <dbReference type="EMBL" id="ODO60167.1"/>
    </source>
</evidence>
<dbReference type="PATRIC" id="fig|1590.143.peg.1424"/>
<name>A0A0G9GT55_LACPN</name>
<gene>
    <name evidence="2" type="ORF">LPJSA22_00100</name>
</gene>